<dbReference type="PANTHER" id="PTHR30417:SF1">
    <property type="entry name" value="N-ACETYLMURAMOYL-L-ALANINE AMIDASE AMID"/>
    <property type="match status" value="1"/>
</dbReference>
<dbReference type="Gene3D" id="3.40.80.10">
    <property type="entry name" value="Peptidoglycan recognition protein-like"/>
    <property type="match status" value="1"/>
</dbReference>
<sequence length="314" mass="35801">MSFKMKYEIKKQYLTPNSKRRSGIKMPYVGFVVSHDTGNDGSTAKGNVGYYERSRNEMSASAHTFIDHLDIIECIPATTGAPEKAWHVLYDIIMDNTMFGEDSNDIAIGVELCYSNKKGSINNKEAYKRFVWYHAYLCYKFKLDPRKKIVGHNELDPSRKTDPFKNALKIMGISKAKFIQDVVDELAECQATKPPKMIYAVYQGNNHLKDFATYADAVKHAEKWTNANVRKITDGSWVWSNIEEKDEDDEPMKLEQWQKTEIINGVRKFNKVIGTDGDVVINSPEVWVKKVEDGTLTAGELASLSFTILNRTEK</sequence>
<dbReference type="AlphaFoldDB" id="A0A559IF54"/>
<dbReference type="PANTHER" id="PTHR30417">
    <property type="entry name" value="N-ACETYLMURAMOYL-L-ALANINE AMIDASE AMID"/>
    <property type="match status" value="1"/>
</dbReference>
<dbReference type="RefSeq" id="WP_144994942.1">
    <property type="nucleotide sequence ID" value="NZ_VNJK01000006.1"/>
</dbReference>
<dbReference type="GO" id="GO:0009254">
    <property type="term" value="P:peptidoglycan turnover"/>
    <property type="evidence" value="ECO:0007669"/>
    <property type="project" value="TreeGrafter"/>
</dbReference>
<protein>
    <recommendedName>
        <fullName evidence="2">N-acetylmuramoyl-L-alanine amidase</fullName>
        <ecNumber evidence="2">3.5.1.28</ecNumber>
    </recommendedName>
</protein>
<comment type="caution">
    <text evidence="6">The sequence shown here is derived from an EMBL/GenBank/DDBJ whole genome shotgun (WGS) entry which is preliminary data.</text>
</comment>
<proteinExistence type="predicted"/>
<dbReference type="GO" id="GO:0009253">
    <property type="term" value="P:peptidoglycan catabolic process"/>
    <property type="evidence" value="ECO:0007669"/>
    <property type="project" value="InterPro"/>
</dbReference>
<evidence type="ECO:0000256" key="3">
    <source>
        <dbReference type="ARBA" id="ARBA00022801"/>
    </source>
</evidence>
<dbReference type="InterPro" id="IPR036505">
    <property type="entry name" value="Amidase/PGRP_sf"/>
</dbReference>
<dbReference type="InterPro" id="IPR002502">
    <property type="entry name" value="Amidase_domain"/>
</dbReference>
<evidence type="ECO:0000259" key="5">
    <source>
        <dbReference type="SMART" id="SM00644"/>
    </source>
</evidence>
<evidence type="ECO:0000256" key="2">
    <source>
        <dbReference type="ARBA" id="ARBA00011901"/>
    </source>
</evidence>
<evidence type="ECO:0000313" key="6">
    <source>
        <dbReference type="EMBL" id="TVX86103.1"/>
    </source>
</evidence>
<dbReference type="SMART" id="SM00644">
    <property type="entry name" value="Ami_2"/>
    <property type="match status" value="1"/>
</dbReference>
<organism evidence="6 7">
    <name type="scientific">Paenibacillus agilis</name>
    <dbReference type="NCBI Taxonomy" id="3020863"/>
    <lineage>
        <taxon>Bacteria</taxon>
        <taxon>Bacillati</taxon>
        <taxon>Bacillota</taxon>
        <taxon>Bacilli</taxon>
        <taxon>Bacillales</taxon>
        <taxon>Paenibacillaceae</taxon>
        <taxon>Paenibacillus</taxon>
    </lineage>
</organism>
<dbReference type="EMBL" id="VNJK01000006">
    <property type="protein sequence ID" value="TVX86103.1"/>
    <property type="molecule type" value="Genomic_DNA"/>
</dbReference>
<evidence type="ECO:0000256" key="4">
    <source>
        <dbReference type="ARBA" id="ARBA00023316"/>
    </source>
</evidence>
<dbReference type="OrthoDB" id="9794294at2"/>
<accession>A0A559IF54</accession>
<keyword evidence="7" id="KW-1185">Reference proteome</keyword>
<dbReference type="Proteomes" id="UP000318102">
    <property type="component" value="Unassembled WGS sequence"/>
</dbReference>
<keyword evidence="4" id="KW-0961">Cell wall biogenesis/degradation</keyword>
<gene>
    <name evidence="6" type="ORF">FPZ44_24515</name>
</gene>
<dbReference type="SUPFAM" id="SSF55846">
    <property type="entry name" value="N-acetylmuramoyl-L-alanine amidase-like"/>
    <property type="match status" value="1"/>
</dbReference>
<dbReference type="GO" id="GO:0008745">
    <property type="term" value="F:N-acetylmuramoyl-L-alanine amidase activity"/>
    <property type="evidence" value="ECO:0007669"/>
    <property type="project" value="UniProtKB-EC"/>
</dbReference>
<dbReference type="CDD" id="cd06583">
    <property type="entry name" value="PGRP"/>
    <property type="match status" value="1"/>
</dbReference>
<evidence type="ECO:0000313" key="7">
    <source>
        <dbReference type="Proteomes" id="UP000318102"/>
    </source>
</evidence>
<dbReference type="Pfam" id="PF01510">
    <property type="entry name" value="Amidase_2"/>
    <property type="match status" value="1"/>
</dbReference>
<feature type="domain" description="N-acetylmuramoyl-L-alanine amidase" evidence="5">
    <location>
        <begin position="18"/>
        <end position="164"/>
    </location>
</feature>
<name>A0A559IF54_9BACL</name>
<reference evidence="6 7" key="1">
    <citation type="submission" date="2019-07" db="EMBL/GenBank/DDBJ databases">
        <authorList>
            <person name="Kim J."/>
        </authorList>
    </citation>
    <scope>NUCLEOTIDE SEQUENCE [LARGE SCALE GENOMIC DNA]</scope>
    <source>
        <strain evidence="6 7">N4</strain>
    </source>
</reference>
<dbReference type="InterPro" id="IPR051206">
    <property type="entry name" value="NAMLAA_amidase_2"/>
</dbReference>
<dbReference type="EC" id="3.5.1.28" evidence="2"/>
<dbReference type="GO" id="GO:0071555">
    <property type="term" value="P:cell wall organization"/>
    <property type="evidence" value="ECO:0007669"/>
    <property type="project" value="UniProtKB-KW"/>
</dbReference>
<evidence type="ECO:0000256" key="1">
    <source>
        <dbReference type="ARBA" id="ARBA00001561"/>
    </source>
</evidence>
<keyword evidence="3" id="KW-0378">Hydrolase</keyword>
<comment type="catalytic activity">
    <reaction evidence="1">
        <text>Hydrolyzes the link between N-acetylmuramoyl residues and L-amino acid residues in certain cell-wall glycopeptides.</text>
        <dbReference type="EC" id="3.5.1.28"/>
    </reaction>
</comment>